<dbReference type="PROSITE" id="PS50949">
    <property type="entry name" value="HTH_GNTR"/>
    <property type="match status" value="1"/>
</dbReference>
<evidence type="ECO:0000256" key="3">
    <source>
        <dbReference type="ARBA" id="ARBA00023163"/>
    </source>
</evidence>
<protein>
    <submittedName>
        <fullName evidence="5">FadR/GntR family transcriptional regulator</fullName>
    </submittedName>
</protein>
<dbReference type="SMART" id="SM00345">
    <property type="entry name" value="HTH_GNTR"/>
    <property type="match status" value="1"/>
</dbReference>
<dbReference type="RefSeq" id="WP_171001207.1">
    <property type="nucleotide sequence ID" value="NZ_BJDO01000011.1"/>
</dbReference>
<evidence type="ECO:0000259" key="4">
    <source>
        <dbReference type="PROSITE" id="PS50949"/>
    </source>
</evidence>
<sequence length="232" mass="26542">MKFKPIEAPSATDLFVTQIKNAIIAGQLKPGEKLPHERELSETMNVSRSVINTGLSRLQQLHFIHIQPRQGAIVADYRSEGTLETLNQVVSFDGGYYQPSLLQSIYEFRQVTEENIVTLAAKRQDKPSLRLAQTALDQFKQRNTLQEWSLTTFDFFHALALASQNQVYPLIINSFRPMYLKLAEWNSKDGGNTEFIKRNQALLDAISDNDEKLAVELDHSLIEWSFRDLMRA</sequence>
<dbReference type="Pfam" id="PF00392">
    <property type="entry name" value="GntR"/>
    <property type="match status" value="1"/>
</dbReference>
<reference evidence="6" key="1">
    <citation type="journal article" date="2019" name="Int. J. Syst. Evol. Microbiol.">
        <title>The Global Catalogue of Microorganisms (GCM) 10K type strain sequencing project: providing services to taxonomists for standard genome sequencing and annotation.</title>
        <authorList>
            <consortium name="The Broad Institute Genomics Platform"/>
            <consortium name="The Broad Institute Genome Sequencing Center for Infectious Disease"/>
            <person name="Wu L."/>
            <person name="Ma J."/>
        </authorList>
    </citation>
    <scope>NUCLEOTIDE SEQUENCE [LARGE SCALE GENOMIC DNA]</scope>
    <source>
        <strain evidence="6">CCM 8950</strain>
    </source>
</reference>
<keyword evidence="2" id="KW-0238">DNA-binding</keyword>
<evidence type="ECO:0000313" key="6">
    <source>
        <dbReference type="Proteomes" id="UP001596190"/>
    </source>
</evidence>
<feature type="domain" description="HTH gntR-type" evidence="4">
    <location>
        <begin position="9"/>
        <end position="77"/>
    </location>
</feature>
<dbReference type="InterPro" id="IPR036390">
    <property type="entry name" value="WH_DNA-bd_sf"/>
</dbReference>
<dbReference type="Gene3D" id="1.20.120.530">
    <property type="entry name" value="GntR ligand-binding domain-like"/>
    <property type="match status" value="1"/>
</dbReference>
<dbReference type="SUPFAM" id="SSF46785">
    <property type="entry name" value="Winged helix' DNA-binding domain"/>
    <property type="match status" value="1"/>
</dbReference>
<organism evidence="5 6">
    <name type="scientific">Secundilactobacillus hailunensis</name>
    <dbReference type="NCBI Taxonomy" id="2559923"/>
    <lineage>
        <taxon>Bacteria</taxon>
        <taxon>Bacillati</taxon>
        <taxon>Bacillota</taxon>
        <taxon>Bacilli</taxon>
        <taxon>Lactobacillales</taxon>
        <taxon>Lactobacillaceae</taxon>
        <taxon>Secundilactobacillus</taxon>
    </lineage>
</organism>
<dbReference type="PANTHER" id="PTHR43537">
    <property type="entry name" value="TRANSCRIPTIONAL REGULATOR, GNTR FAMILY"/>
    <property type="match status" value="1"/>
</dbReference>
<name>A0ABW1TCH2_9LACO</name>
<evidence type="ECO:0000256" key="2">
    <source>
        <dbReference type="ARBA" id="ARBA00023125"/>
    </source>
</evidence>
<dbReference type="InterPro" id="IPR011711">
    <property type="entry name" value="GntR_C"/>
</dbReference>
<dbReference type="InterPro" id="IPR036388">
    <property type="entry name" value="WH-like_DNA-bd_sf"/>
</dbReference>
<dbReference type="SUPFAM" id="SSF48008">
    <property type="entry name" value="GntR ligand-binding domain-like"/>
    <property type="match status" value="1"/>
</dbReference>
<dbReference type="SMART" id="SM00895">
    <property type="entry name" value="FCD"/>
    <property type="match status" value="1"/>
</dbReference>
<evidence type="ECO:0000313" key="5">
    <source>
        <dbReference type="EMBL" id="MFC6255219.1"/>
    </source>
</evidence>
<dbReference type="InterPro" id="IPR008920">
    <property type="entry name" value="TF_FadR/GntR_C"/>
</dbReference>
<comment type="caution">
    <text evidence="5">The sequence shown here is derived from an EMBL/GenBank/DDBJ whole genome shotgun (WGS) entry which is preliminary data.</text>
</comment>
<dbReference type="Proteomes" id="UP001596190">
    <property type="component" value="Unassembled WGS sequence"/>
</dbReference>
<dbReference type="CDD" id="cd07377">
    <property type="entry name" value="WHTH_GntR"/>
    <property type="match status" value="1"/>
</dbReference>
<dbReference type="Gene3D" id="1.10.10.10">
    <property type="entry name" value="Winged helix-like DNA-binding domain superfamily/Winged helix DNA-binding domain"/>
    <property type="match status" value="1"/>
</dbReference>
<gene>
    <name evidence="5" type="ORF">ACFP1H_11570</name>
</gene>
<keyword evidence="6" id="KW-1185">Reference proteome</keyword>
<evidence type="ECO:0000256" key="1">
    <source>
        <dbReference type="ARBA" id="ARBA00023015"/>
    </source>
</evidence>
<dbReference type="InterPro" id="IPR000524">
    <property type="entry name" value="Tscrpt_reg_HTH_GntR"/>
</dbReference>
<dbReference type="EMBL" id="JBHSSA010000117">
    <property type="protein sequence ID" value="MFC6255219.1"/>
    <property type="molecule type" value="Genomic_DNA"/>
</dbReference>
<dbReference type="PANTHER" id="PTHR43537:SF52">
    <property type="entry name" value="FATTY ACID METABOLISM REGULATOR PROTEIN"/>
    <property type="match status" value="1"/>
</dbReference>
<keyword evidence="3" id="KW-0804">Transcription</keyword>
<proteinExistence type="predicted"/>
<dbReference type="Pfam" id="PF07729">
    <property type="entry name" value="FCD"/>
    <property type="match status" value="1"/>
</dbReference>
<keyword evidence="1" id="KW-0805">Transcription regulation</keyword>
<accession>A0ABW1TCH2</accession>